<sequence length="115" mass="12874">MQFLSVAICAVFLPIFGYLAAAAPPLTAEWLADCKLKLPTIIFVLNQRCTALNAIYENITAQAHLDMDGCKECINRFNSTSYCEKWNLVPQNEDVYKAGAVEIRKECCKGTAWFC</sequence>
<dbReference type="Proteomes" id="UP000887566">
    <property type="component" value="Unplaced"/>
</dbReference>
<evidence type="ECO:0000256" key="1">
    <source>
        <dbReference type="SAM" id="SignalP"/>
    </source>
</evidence>
<accession>A0A914VEZ3</accession>
<name>A0A914VEZ3_9BILA</name>
<keyword evidence="1" id="KW-0732">Signal</keyword>
<feature type="signal peptide" evidence="1">
    <location>
        <begin position="1"/>
        <end position="22"/>
    </location>
</feature>
<reference evidence="3" key="1">
    <citation type="submission" date="2022-11" db="UniProtKB">
        <authorList>
            <consortium name="WormBaseParasite"/>
        </authorList>
    </citation>
    <scope>IDENTIFICATION</scope>
</reference>
<organism evidence="2 3">
    <name type="scientific">Plectus sambesii</name>
    <dbReference type="NCBI Taxonomy" id="2011161"/>
    <lineage>
        <taxon>Eukaryota</taxon>
        <taxon>Metazoa</taxon>
        <taxon>Ecdysozoa</taxon>
        <taxon>Nematoda</taxon>
        <taxon>Chromadorea</taxon>
        <taxon>Plectida</taxon>
        <taxon>Plectina</taxon>
        <taxon>Plectoidea</taxon>
        <taxon>Plectidae</taxon>
        <taxon>Plectus</taxon>
    </lineage>
</organism>
<dbReference type="WBParaSite" id="PSAMB.scaffold1915size26731.g15475.t1">
    <property type="protein sequence ID" value="PSAMB.scaffold1915size26731.g15475.t1"/>
    <property type="gene ID" value="PSAMB.scaffold1915size26731.g15475"/>
</dbReference>
<keyword evidence="2" id="KW-1185">Reference proteome</keyword>
<evidence type="ECO:0000313" key="3">
    <source>
        <dbReference type="WBParaSite" id="PSAMB.scaffold1915size26731.g15475.t1"/>
    </source>
</evidence>
<evidence type="ECO:0000313" key="2">
    <source>
        <dbReference type="Proteomes" id="UP000887566"/>
    </source>
</evidence>
<proteinExistence type="predicted"/>
<dbReference type="AlphaFoldDB" id="A0A914VEZ3"/>
<protein>
    <submittedName>
        <fullName evidence="3">Uncharacterized protein</fullName>
    </submittedName>
</protein>
<feature type="chain" id="PRO_5038079957" evidence="1">
    <location>
        <begin position="23"/>
        <end position="115"/>
    </location>
</feature>